<dbReference type="STRING" id="679901.Mzhil_0005"/>
<dbReference type="Gene3D" id="3.30.1330.30">
    <property type="match status" value="1"/>
</dbReference>
<dbReference type="InterPro" id="IPR005141">
    <property type="entry name" value="eRF1_2"/>
</dbReference>
<evidence type="ECO:0000313" key="11">
    <source>
        <dbReference type="EMBL" id="AEH59886.1"/>
    </source>
</evidence>
<dbReference type="GO" id="GO:0016149">
    <property type="term" value="F:translation release factor activity, codon specific"/>
    <property type="evidence" value="ECO:0007669"/>
    <property type="project" value="UniProtKB-UniRule"/>
</dbReference>
<evidence type="ECO:0000256" key="6">
    <source>
        <dbReference type="ARBA" id="ARBA00022490"/>
    </source>
</evidence>
<evidence type="ECO:0000256" key="8">
    <source>
        <dbReference type="ARBA" id="ARBA00031168"/>
    </source>
</evidence>
<organism evidence="11 12">
    <name type="scientific">Methanosalsum zhilinae (strain DSM 4017 / NBRC 107636 / OCM 62 / WeN5)</name>
    <name type="common">Methanohalophilus zhilinae</name>
    <dbReference type="NCBI Taxonomy" id="679901"/>
    <lineage>
        <taxon>Archaea</taxon>
        <taxon>Methanobacteriati</taxon>
        <taxon>Methanobacteriota</taxon>
        <taxon>Stenosarchaea group</taxon>
        <taxon>Methanomicrobia</taxon>
        <taxon>Methanosarcinales</taxon>
        <taxon>Methanosarcinaceae</taxon>
        <taxon>Methanosalsum</taxon>
    </lineage>
</organism>
<dbReference type="InterPro" id="IPR042226">
    <property type="entry name" value="eFR1_2_sf"/>
</dbReference>
<gene>
    <name evidence="9" type="primary">prf1</name>
    <name evidence="11" type="ordered locus">Mzhil_0005</name>
</gene>
<dbReference type="HOGENOM" id="CLU_035759_3_0_2"/>
<dbReference type="PANTHER" id="PTHR10113">
    <property type="entry name" value="PEPTIDE CHAIN RELEASE FACTOR SUBUNIT 1"/>
    <property type="match status" value="1"/>
</dbReference>
<evidence type="ECO:0000259" key="10">
    <source>
        <dbReference type="SMART" id="SM01194"/>
    </source>
</evidence>
<comment type="similarity">
    <text evidence="3 9">Belongs to the eukaryotic release factor 1 family.</text>
</comment>
<dbReference type="GeneID" id="10821593"/>
<feature type="domain" description="eRF1/Pelota-like N-terminal" evidence="10">
    <location>
        <begin position="1"/>
        <end position="136"/>
    </location>
</feature>
<keyword evidence="7 9" id="KW-0648">Protein biosynthesis</keyword>
<evidence type="ECO:0000256" key="7">
    <source>
        <dbReference type="ARBA" id="ARBA00022917"/>
    </source>
</evidence>
<dbReference type="Pfam" id="PF03464">
    <property type="entry name" value="eRF1_2"/>
    <property type="match status" value="1"/>
</dbReference>
<comment type="subcellular location">
    <subcellularLocation>
        <location evidence="2 9">Cytoplasm</location>
    </subcellularLocation>
</comment>
<dbReference type="SUPFAM" id="SSF55315">
    <property type="entry name" value="L30e-like"/>
    <property type="match status" value="1"/>
</dbReference>
<comment type="function">
    <text evidence="1 9">Directs the termination of nascent peptide synthesis (translation) in response to the termination codons UAA, UAG and UGA.</text>
</comment>
<evidence type="ECO:0000256" key="4">
    <source>
        <dbReference type="ARBA" id="ARBA00011520"/>
    </source>
</evidence>
<evidence type="ECO:0000256" key="3">
    <source>
        <dbReference type="ARBA" id="ARBA00005326"/>
    </source>
</evidence>
<name>F7XMG3_METZD</name>
<dbReference type="OrthoDB" id="1011at2157"/>
<dbReference type="InterPro" id="IPR005140">
    <property type="entry name" value="eRF1_Pelota-like_N"/>
</dbReference>
<dbReference type="HAMAP" id="MF_00424">
    <property type="entry name" value="Rel_fact_arch_1"/>
    <property type="match status" value="1"/>
</dbReference>
<evidence type="ECO:0000256" key="5">
    <source>
        <dbReference type="ARBA" id="ARBA00019723"/>
    </source>
</evidence>
<evidence type="ECO:0000256" key="9">
    <source>
        <dbReference type="HAMAP-Rule" id="MF_00424"/>
    </source>
</evidence>
<dbReference type="EMBL" id="CP002101">
    <property type="protein sequence ID" value="AEH59886.1"/>
    <property type="molecule type" value="Genomic_DNA"/>
</dbReference>
<sequence length="419" mass="46854">MSEQSAHKKYEFKRKLEQLKSKKGRGTELVSLYIPPDKQISDVVSQLKVEHGQASNIKSKVTRSNVQGALDSLLSRLKYLEEVPENGIIYFTGAVDVGANKTSMETTIIEPPQPIITYRYHCDSRFYLEPLESMLKETKTYGLLVLDRREATIGLLVGKRIESYRHLTSTVPGKQRKGGQSAQRFQQLRLIAIHDFYKKVGEAANEVFMSVDMNDLAGVLIGGPSPTKEEFDSGEYLHHELEKKKVGLFDVAYTDESGLSELVNAASERLYDIDLMEEKRAMERFFTELISESEKAAYGEENVRKNLEIGSVEVLLISEDLRAEKTVIGCSSCGYEKKYTMQLRAGEMTSQSSDSIGNCPECGSPLEIKEKVDIVDELSDLADQMGTEVKFISTEFEEGSQLMNAFGGLAAILRFSTGI</sequence>
<dbReference type="Pfam" id="PF03463">
    <property type="entry name" value="eRF1_1"/>
    <property type="match status" value="1"/>
</dbReference>
<keyword evidence="12" id="KW-1185">Reference proteome</keyword>
<dbReference type="Gene3D" id="1.20.5.170">
    <property type="match status" value="1"/>
</dbReference>
<dbReference type="GO" id="GO:0005737">
    <property type="term" value="C:cytoplasm"/>
    <property type="evidence" value="ECO:0007669"/>
    <property type="project" value="UniProtKB-SubCell"/>
</dbReference>
<dbReference type="SUPFAM" id="SSF55481">
    <property type="entry name" value="N-terminal domain of eukaryotic peptide chain release factor subunit 1, ERF1"/>
    <property type="match status" value="1"/>
</dbReference>
<dbReference type="Gene3D" id="3.30.420.60">
    <property type="entry name" value="eRF1 domain 2"/>
    <property type="match status" value="1"/>
</dbReference>
<evidence type="ECO:0000256" key="1">
    <source>
        <dbReference type="ARBA" id="ARBA00002832"/>
    </source>
</evidence>
<dbReference type="InterPro" id="IPR005142">
    <property type="entry name" value="eRF1_3"/>
</dbReference>
<dbReference type="InterPro" id="IPR024049">
    <property type="entry name" value="eRF1_1_sf"/>
</dbReference>
<dbReference type="FunFam" id="3.30.960.10:FF:000003">
    <property type="entry name" value="Peptide chain release factor subunit 1"/>
    <property type="match status" value="1"/>
</dbReference>
<protein>
    <recommendedName>
        <fullName evidence="5 9">Peptide chain release factor subunit 1</fullName>
    </recommendedName>
    <alternativeName>
        <fullName evidence="8 9">Translation termination factor aRF1</fullName>
    </alternativeName>
</protein>
<dbReference type="RefSeq" id="WP_013897325.1">
    <property type="nucleotide sequence ID" value="NC_015676.1"/>
</dbReference>
<dbReference type="FunFam" id="3.30.420.60:FF:000003">
    <property type="entry name" value="Peptide chain release factor subunit 1"/>
    <property type="match status" value="1"/>
</dbReference>
<dbReference type="NCBIfam" id="TIGR03676">
    <property type="entry name" value="aRF1_eRF1"/>
    <property type="match status" value="1"/>
</dbReference>
<evidence type="ECO:0000256" key="2">
    <source>
        <dbReference type="ARBA" id="ARBA00004496"/>
    </source>
</evidence>
<dbReference type="AlphaFoldDB" id="F7XMG3"/>
<dbReference type="InterPro" id="IPR004403">
    <property type="entry name" value="Peptide_chain-rel_eRF1/aRF1"/>
</dbReference>
<dbReference type="KEGG" id="mzh:Mzhil_0005"/>
<dbReference type="InterPro" id="IPR029064">
    <property type="entry name" value="Ribosomal_eL30-like_sf"/>
</dbReference>
<dbReference type="Pfam" id="PF03465">
    <property type="entry name" value="eRF1_3"/>
    <property type="match status" value="1"/>
</dbReference>
<reference evidence="11 12" key="1">
    <citation type="submission" date="2010-07" db="EMBL/GenBank/DDBJ databases">
        <title>The complete genome of Methanosalsum zhilinae DSM 4017.</title>
        <authorList>
            <consortium name="US DOE Joint Genome Institute (JGI-PGF)"/>
            <person name="Lucas S."/>
            <person name="Copeland A."/>
            <person name="Lapidus A."/>
            <person name="Glavina del Rio T."/>
            <person name="Dalin E."/>
            <person name="Tice H."/>
            <person name="Bruce D."/>
            <person name="Goodwin L."/>
            <person name="Pitluck S."/>
            <person name="Kyrpides N."/>
            <person name="Mavromatis K."/>
            <person name="Ovchinnikova G."/>
            <person name="Daligault H."/>
            <person name="Detter J.C."/>
            <person name="Han C."/>
            <person name="Tapia R."/>
            <person name="Larimer F."/>
            <person name="Land M."/>
            <person name="Hauser L."/>
            <person name="Markowitz V."/>
            <person name="Cheng J.-F."/>
            <person name="Hugenholtz P."/>
            <person name="Woyke T."/>
            <person name="Wu D."/>
            <person name="Spring S."/>
            <person name="Schueler E."/>
            <person name="Brambilla E."/>
            <person name="Klenk H.-P."/>
            <person name="Eisen J.A."/>
        </authorList>
    </citation>
    <scope>NUCLEOTIDE SEQUENCE [LARGE SCALE GENOMIC DNA]</scope>
    <source>
        <strain evidence="12">DSM 4017 / NBRC 107636 / OCM 62 / WeN5</strain>
    </source>
</reference>
<comment type="subunit">
    <text evidence="4 9">Heterodimer of two subunits, one of which binds GTP.</text>
</comment>
<dbReference type="InterPro" id="IPR020918">
    <property type="entry name" value="Peptide_chain-rel_aRF1"/>
</dbReference>
<accession>F7XMG3</accession>
<evidence type="ECO:0000313" key="12">
    <source>
        <dbReference type="Proteomes" id="UP000006622"/>
    </source>
</evidence>
<dbReference type="SUPFAM" id="SSF53137">
    <property type="entry name" value="Translational machinery components"/>
    <property type="match status" value="1"/>
</dbReference>
<dbReference type="SMART" id="SM01194">
    <property type="entry name" value="eRF1_1"/>
    <property type="match status" value="1"/>
</dbReference>
<proteinExistence type="inferred from homology"/>
<dbReference type="Gene3D" id="3.30.960.10">
    <property type="entry name" value="eRF1 domain 1"/>
    <property type="match status" value="1"/>
</dbReference>
<dbReference type="Proteomes" id="UP000006622">
    <property type="component" value="Chromosome"/>
</dbReference>
<keyword evidence="6 9" id="KW-0963">Cytoplasm</keyword>